<dbReference type="Proteomes" id="UP000887575">
    <property type="component" value="Unassembled WGS sequence"/>
</dbReference>
<evidence type="ECO:0000256" key="6">
    <source>
        <dbReference type="SAM" id="Phobius"/>
    </source>
</evidence>
<feature type="transmembrane region" description="Helical" evidence="6">
    <location>
        <begin position="52"/>
        <end position="70"/>
    </location>
</feature>
<dbReference type="InterPro" id="IPR036259">
    <property type="entry name" value="MFS_trans_sf"/>
</dbReference>
<evidence type="ECO:0000313" key="8">
    <source>
        <dbReference type="WBParaSite" id="MBELARI_LOCUS14579"/>
    </source>
</evidence>
<dbReference type="InterPro" id="IPR010291">
    <property type="entry name" value="Ion_channel_UNC-93"/>
</dbReference>
<name>A0AAF3EKP1_9BILA</name>
<feature type="transmembrane region" description="Helical" evidence="6">
    <location>
        <begin position="222"/>
        <end position="244"/>
    </location>
</feature>
<keyword evidence="4 6" id="KW-1133">Transmembrane helix</keyword>
<keyword evidence="5 6" id="KW-0472">Membrane</keyword>
<dbReference type="WBParaSite" id="MBELARI_LOCUS14579">
    <property type="protein sequence ID" value="MBELARI_LOCUS14579"/>
    <property type="gene ID" value="MBELARI_LOCUS14579"/>
</dbReference>
<dbReference type="InterPro" id="IPR051617">
    <property type="entry name" value="UNC-93-like_regulator"/>
</dbReference>
<keyword evidence="7" id="KW-1185">Reference proteome</keyword>
<reference evidence="8" key="1">
    <citation type="submission" date="2024-02" db="UniProtKB">
        <authorList>
            <consortium name="WormBaseParasite"/>
        </authorList>
    </citation>
    <scope>IDENTIFICATION</scope>
</reference>
<evidence type="ECO:0000256" key="2">
    <source>
        <dbReference type="ARBA" id="ARBA00009172"/>
    </source>
</evidence>
<comment type="subcellular location">
    <subcellularLocation>
        <location evidence="1">Membrane</location>
        <topology evidence="1">Multi-pass membrane protein</topology>
    </subcellularLocation>
</comment>
<protein>
    <submittedName>
        <fullName evidence="8">Uncharacterized protein</fullName>
    </submittedName>
</protein>
<evidence type="ECO:0000256" key="4">
    <source>
        <dbReference type="ARBA" id="ARBA00022989"/>
    </source>
</evidence>
<evidence type="ECO:0000256" key="3">
    <source>
        <dbReference type="ARBA" id="ARBA00022692"/>
    </source>
</evidence>
<dbReference type="Gene3D" id="1.20.1250.20">
    <property type="entry name" value="MFS general substrate transporter like domains"/>
    <property type="match status" value="1"/>
</dbReference>
<feature type="transmembrane region" description="Helical" evidence="6">
    <location>
        <begin position="90"/>
        <end position="109"/>
    </location>
</feature>
<evidence type="ECO:0000313" key="7">
    <source>
        <dbReference type="Proteomes" id="UP000887575"/>
    </source>
</evidence>
<dbReference type="Pfam" id="PF05978">
    <property type="entry name" value="UNC-93"/>
    <property type="match status" value="1"/>
</dbReference>
<comment type="similarity">
    <text evidence="2">Belongs to the unc-93 family.</text>
</comment>
<evidence type="ECO:0000256" key="1">
    <source>
        <dbReference type="ARBA" id="ARBA00004141"/>
    </source>
</evidence>
<accession>A0AAF3EKP1</accession>
<feature type="transmembrane region" description="Helical" evidence="6">
    <location>
        <begin position="121"/>
        <end position="142"/>
    </location>
</feature>
<keyword evidence="3 6" id="KW-0812">Transmembrane</keyword>
<dbReference type="AlphaFoldDB" id="A0AAF3EKP1"/>
<sequence length="259" mass="28400">MTYGSLTVQFLGLLTAIFMPSREIPNSIFCKIPRTSQSQQIKNMFSSITKSSLLLLAPLHLFRGMYIAFWLTIYPTTIAFTGQFAKNHNLIGYICIAFTIGEIALGFFISHFSKKVKDFGLWPVFSMVIGSFSLNVLVWVLFTPKLSSIQPTNDPAIFENCIPIVIAMGALNGIVDGCLNNVIMVILPKVLPSNPAVSFSISKFYQSIASATFYFVSSLLTVHQLGALLTFTLATAAVGFSIVVKRVKAAHQIAPEGKK</sequence>
<dbReference type="GO" id="GO:0016020">
    <property type="term" value="C:membrane"/>
    <property type="evidence" value="ECO:0007669"/>
    <property type="project" value="UniProtKB-SubCell"/>
</dbReference>
<organism evidence="7 8">
    <name type="scientific">Mesorhabditis belari</name>
    <dbReference type="NCBI Taxonomy" id="2138241"/>
    <lineage>
        <taxon>Eukaryota</taxon>
        <taxon>Metazoa</taxon>
        <taxon>Ecdysozoa</taxon>
        <taxon>Nematoda</taxon>
        <taxon>Chromadorea</taxon>
        <taxon>Rhabditida</taxon>
        <taxon>Rhabditina</taxon>
        <taxon>Rhabditomorpha</taxon>
        <taxon>Rhabditoidea</taxon>
        <taxon>Rhabditidae</taxon>
        <taxon>Mesorhabditinae</taxon>
        <taxon>Mesorhabditis</taxon>
    </lineage>
</organism>
<proteinExistence type="inferred from homology"/>
<dbReference type="SUPFAM" id="SSF103473">
    <property type="entry name" value="MFS general substrate transporter"/>
    <property type="match status" value="1"/>
</dbReference>
<evidence type="ECO:0000256" key="5">
    <source>
        <dbReference type="ARBA" id="ARBA00023136"/>
    </source>
</evidence>
<dbReference type="PANTHER" id="PTHR23294">
    <property type="entry name" value="ET TRANSLATION PRODUCT-RELATED"/>
    <property type="match status" value="1"/>
</dbReference>
<feature type="transmembrane region" description="Helical" evidence="6">
    <location>
        <begin position="162"/>
        <end position="184"/>
    </location>
</feature>
<dbReference type="PANTHER" id="PTHR23294:SF18">
    <property type="entry name" value="UNC93-LIKE PROTEIN MFSD11"/>
    <property type="match status" value="1"/>
</dbReference>